<evidence type="ECO:0000313" key="1">
    <source>
        <dbReference type="EMBL" id="KAJ8645531.1"/>
    </source>
</evidence>
<reference evidence="1 2" key="1">
    <citation type="journal article" date="2022" name="Hortic Res">
        <title>A haplotype resolved chromosomal level avocado genome allows analysis of novel avocado genes.</title>
        <authorList>
            <person name="Nath O."/>
            <person name="Fletcher S.J."/>
            <person name="Hayward A."/>
            <person name="Shaw L.M."/>
            <person name="Masouleh A.K."/>
            <person name="Furtado A."/>
            <person name="Henry R.J."/>
            <person name="Mitter N."/>
        </authorList>
    </citation>
    <scope>NUCLEOTIDE SEQUENCE [LARGE SCALE GENOMIC DNA]</scope>
    <source>
        <strain evidence="2">cv. Hass</strain>
    </source>
</reference>
<protein>
    <submittedName>
        <fullName evidence="1">Uncharacterized protein</fullName>
    </submittedName>
</protein>
<evidence type="ECO:0000313" key="2">
    <source>
        <dbReference type="Proteomes" id="UP001234297"/>
    </source>
</evidence>
<dbReference type="Proteomes" id="UP001234297">
    <property type="component" value="Chromosome 2"/>
</dbReference>
<proteinExistence type="predicted"/>
<dbReference type="EMBL" id="CM056810">
    <property type="protein sequence ID" value="KAJ8645531.1"/>
    <property type="molecule type" value="Genomic_DNA"/>
</dbReference>
<organism evidence="1 2">
    <name type="scientific">Persea americana</name>
    <name type="common">Avocado</name>
    <dbReference type="NCBI Taxonomy" id="3435"/>
    <lineage>
        <taxon>Eukaryota</taxon>
        <taxon>Viridiplantae</taxon>
        <taxon>Streptophyta</taxon>
        <taxon>Embryophyta</taxon>
        <taxon>Tracheophyta</taxon>
        <taxon>Spermatophyta</taxon>
        <taxon>Magnoliopsida</taxon>
        <taxon>Magnoliidae</taxon>
        <taxon>Laurales</taxon>
        <taxon>Lauraceae</taxon>
        <taxon>Persea</taxon>
    </lineage>
</organism>
<sequence length="603" mass="67357">MAFCSQTSTQSRNTILLFLAFLFIFFLLSPSAESLSFRITSFDPNATNIIYEGDAVPFNGGIRMNRVDYITRVGRATHSEHVHIWDPAKGNLTDFTTNFSFIIDTLNRSVGTYGNGLVFFLAPVDSEIPPNSVGGFLGLFNTTFLLSPSKNNILGVEFDSYSNPEWDPPGEHVGFIINSLSSAEYVSWNASMHSLDVANAQVSYKSSTKKLNLILTYNVSPSRYNVSLDIDLTTILPEWVKIGFSSATGSNIELHRVLSWEFSSTLEGKEMIVANTSIHRPGNIKLILGLAVPLGAVVAAAAALAWVILKRGKKKEEEEGIDITSINGTFDRGWPKKLSYGELVLATTNFSDEKKLGEGGFGGVYKGYLSDLDLMVAVKKISRGSKQGKREYVTEVKIISRLRHRNLVQLIGWCHDKGEFLLVYEFMPNRSLDTHLFGKKNTLAWPIRYKIAVGLASALLYLHEEWEQCVIHRDIKSSNVMLDSGFNAKLGDFGLARDRRNVSEIGVQSLPSKMKSAYVYLHPVALTERALCLLAPSTQLPWKDTFLDKQHLFARYVETKTGNAIQKHPMFWSLMIQTVLGVVYVSTHWQLPEYLPEDLIGQI</sequence>
<comment type="caution">
    <text evidence="1">The sequence shown here is derived from an EMBL/GenBank/DDBJ whole genome shotgun (WGS) entry which is preliminary data.</text>
</comment>
<name>A0ACC2MJF7_PERAE</name>
<keyword evidence="2" id="KW-1185">Reference proteome</keyword>
<gene>
    <name evidence="1" type="ORF">MRB53_007279</name>
</gene>
<accession>A0ACC2MJF7</accession>